<dbReference type="SUPFAM" id="SSF53790">
    <property type="entry name" value="Tetrapyrrole methylase"/>
    <property type="match status" value="1"/>
</dbReference>
<proteinExistence type="predicted"/>
<dbReference type="PANTHER" id="PTHR46111">
    <property type="entry name" value="RIBOSOMAL RNA SMALL SUBUNIT METHYLTRANSFERASE I"/>
    <property type="match status" value="1"/>
</dbReference>
<dbReference type="PIRSF" id="PIRSF005917">
    <property type="entry name" value="MTase_YraL"/>
    <property type="match status" value="1"/>
</dbReference>
<keyword evidence="1" id="KW-0489">Methyltransferase</keyword>
<evidence type="ECO:0000313" key="2">
    <source>
        <dbReference type="Proteomes" id="UP000245489"/>
    </source>
</evidence>
<gene>
    <name evidence="1" type="ORF">LV89_02162</name>
</gene>
<dbReference type="OrthoDB" id="7061662at2"/>
<dbReference type="InterPro" id="IPR008189">
    <property type="entry name" value="rRNA_ssu_MeTfrase_I"/>
</dbReference>
<name>A0A316EBF6_9BACT</name>
<dbReference type="InterPro" id="IPR014776">
    <property type="entry name" value="4pyrrole_Mease_sub2"/>
</dbReference>
<dbReference type="Gene3D" id="3.40.1010.10">
    <property type="entry name" value="Cobalt-precorrin-4 Transmethylase, Domain 1"/>
    <property type="match status" value="1"/>
</dbReference>
<organism evidence="1 2">
    <name type="scientific">Arcicella aurantiaca</name>
    <dbReference type="NCBI Taxonomy" id="591202"/>
    <lineage>
        <taxon>Bacteria</taxon>
        <taxon>Pseudomonadati</taxon>
        <taxon>Bacteroidota</taxon>
        <taxon>Cytophagia</taxon>
        <taxon>Cytophagales</taxon>
        <taxon>Flectobacillaceae</taxon>
        <taxon>Arcicella</taxon>
    </lineage>
</organism>
<keyword evidence="1" id="KW-0808">Transferase</keyword>
<reference evidence="1 2" key="1">
    <citation type="submission" date="2018-05" db="EMBL/GenBank/DDBJ databases">
        <title>Genomic Encyclopedia of Archaeal and Bacterial Type Strains, Phase II (KMG-II): from individual species to whole genera.</title>
        <authorList>
            <person name="Goeker M."/>
        </authorList>
    </citation>
    <scope>NUCLEOTIDE SEQUENCE [LARGE SCALE GENOMIC DNA]</scope>
    <source>
        <strain evidence="1 2">DSM 22214</strain>
    </source>
</reference>
<dbReference type="GO" id="GO:0032259">
    <property type="term" value="P:methylation"/>
    <property type="evidence" value="ECO:0007669"/>
    <property type="project" value="UniProtKB-KW"/>
</dbReference>
<protein>
    <submittedName>
        <fullName evidence="1">16S rRNA (Cytidine1402-2'-O)-methyltransferase</fullName>
    </submittedName>
</protein>
<dbReference type="Proteomes" id="UP000245489">
    <property type="component" value="Unassembled WGS sequence"/>
</dbReference>
<evidence type="ECO:0000313" key="1">
    <source>
        <dbReference type="EMBL" id="PWK26653.1"/>
    </source>
</evidence>
<keyword evidence="2" id="KW-1185">Reference proteome</keyword>
<comment type="caution">
    <text evidence="1">The sequence shown here is derived from an EMBL/GenBank/DDBJ whole genome shotgun (WGS) entry which is preliminary data.</text>
</comment>
<dbReference type="GO" id="GO:0008168">
    <property type="term" value="F:methyltransferase activity"/>
    <property type="evidence" value="ECO:0007669"/>
    <property type="project" value="UniProtKB-KW"/>
</dbReference>
<dbReference type="CDD" id="cd11649">
    <property type="entry name" value="RsmI_like"/>
    <property type="match status" value="1"/>
</dbReference>
<dbReference type="RefSeq" id="WP_109742905.1">
    <property type="nucleotide sequence ID" value="NZ_QGGO01000010.1"/>
</dbReference>
<dbReference type="AlphaFoldDB" id="A0A316EBF6"/>
<dbReference type="InterPro" id="IPR035996">
    <property type="entry name" value="4pyrrol_Methylase_sf"/>
</dbReference>
<dbReference type="PANTHER" id="PTHR46111:SF2">
    <property type="entry name" value="SAM-DEPENDENT METHYLTRANSFERASE"/>
    <property type="match status" value="1"/>
</dbReference>
<dbReference type="InterPro" id="IPR014777">
    <property type="entry name" value="4pyrrole_Mease_sub1"/>
</dbReference>
<sequence>MLYLIPTILAPESSEAVLPNQIKNAITQTDYYFVENIRTARRFISELKLGVVIDNLHFFELTKDTSISDVRKYFDAVPRGQNIGIMSEAGCPGVADPGALAVKVAHQLGVKVLPLVGPSSILLALMASGFSGQSFVFHGYLPIDKIERSKKIKALENESKKEQTQIFMETPFRNNSFLEDLLNTCQPTTLLCIACNVTGNDEMIQTKTIADWKNKKPDLHKKPTMFLIG</sequence>
<dbReference type="EMBL" id="QGGO01000010">
    <property type="protein sequence ID" value="PWK26653.1"/>
    <property type="molecule type" value="Genomic_DNA"/>
</dbReference>
<dbReference type="Gene3D" id="3.30.950.10">
    <property type="entry name" value="Methyltransferase, Cobalt-precorrin-4 Transmethylase, Domain 2"/>
    <property type="match status" value="1"/>
</dbReference>
<accession>A0A316EBF6</accession>